<dbReference type="HOGENOM" id="CLU_1759920_0_0_1"/>
<feature type="region of interest" description="Disordered" evidence="1">
    <location>
        <begin position="92"/>
        <end position="148"/>
    </location>
</feature>
<organism evidence="2 3">
    <name type="scientific">Serendipita vermifera MAFF 305830</name>
    <dbReference type="NCBI Taxonomy" id="933852"/>
    <lineage>
        <taxon>Eukaryota</taxon>
        <taxon>Fungi</taxon>
        <taxon>Dikarya</taxon>
        <taxon>Basidiomycota</taxon>
        <taxon>Agaricomycotina</taxon>
        <taxon>Agaricomycetes</taxon>
        <taxon>Sebacinales</taxon>
        <taxon>Serendipitaceae</taxon>
        <taxon>Serendipita</taxon>
    </lineage>
</organism>
<feature type="compositionally biased region" description="Low complexity" evidence="1">
    <location>
        <begin position="1"/>
        <end position="14"/>
    </location>
</feature>
<evidence type="ECO:0000313" key="3">
    <source>
        <dbReference type="Proteomes" id="UP000054097"/>
    </source>
</evidence>
<protein>
    <submittedName>
        <fullName evidence="2">Uncharacterized protein</fullName>
    </submittedName>
</protein>
<dbReference type="OrthoDB" id="3270292at2759"/>
<dbReference type="Proteomes" id="UP000054097">
    <property type="component" value="Unassembled WGS sequence"/>
</dbReference>
<accession>A0A0C2W153</accession>
<evidence type="ECO:0000256" key="1">
    <source>
        <dbReference type="SAM" id="MobiDB-lite"/>
    </source>
</evidence>
<reference evidence="2 3" key="1">
    <citation type="submission" date="2014-04" db="EMBL/GenBank/DDBJ databases">
        <authorList>
            <consortium name="DOE Joint Genome Institute"/>
            <person name="Kuo A."/>
            <person name="Zuccaro A."/>
            <person name="Kohler A."/>
            <person name="Nagy L.G."/>
            <person name="Floudas D."/>
            <person name="Copeland A."/>
            <person name="Barry K.W."/>
            <person name="Cichocki N."/>
            <person name="Veneault-Fourrey C."/>
            <person name="LaButti K."/>
            <person name="Lindquist E.A."/>
            <person name="Lipzen A."/>
            <person name="Lundell T."/>
            <person name="Morin E."/>
            <person name="Murat C."/>
            <person name="Sun H."/>
            <person name="Tunlid A."/>
            <person name="Henrissat B."/>
            <person name="Grigoriev I.V."/>
            <person name="Hibbett D.S."/>
            <person name="Martin F."/>
            <person name="Nordberg H.P."/>
            <person name="Cantor M.N."/>
            <person name="Hua S.X."/>
        </authorList>
    </citation>
    <scope>NUCLEOTIDE SEQUENCE [LARGE SCALE GENOMIC DNA]</scope>
    <source>
        <strain evidence="2 3">MAFF 305830</strain>
    </source>
</reference>
<name>A0A0C2W153_SERVB</name>
<proteinExistence type="predicted"/>
<evidence type="ECO:0000313" key="2">
    <source>
        <dbReference type="EMBL" id="KIM20233.1"/>
    </source>
</evidence>
<feature type="region of interest" description="Disordered" evidence="1">
    <location>
        <begin position="1"/>
        <end position="41"/>
    </location>
</feature>
<keyword evidence="3" id="KW-1185">Reference proteome</keyword>
<gene>
    <name evidence="2" type="ORF">M408DRAFT_334062</name>
</gene>
<reference evidence="3" key="2">
    <citation type="submission" date="2015-01" db="EMBL/GenBank/DDBJ databases">
        <title>Evolutionary Origins and Diversification of the Mycorrhizal Mutualists.</title>
        <authorList>
            <consortium name="DOE Joint Genome Institute"/>
            <consortium name="Mycorrhizal Genomics Consortium"/>
            <person name="Kohler A."/>
            <person name="Kuo A."/>
            <person name="Nagy L.G."/>
            <person name="Floudas D."/>
            <person name="Copeland A."/>
            <person name="Barry K.W."/>
            <person name="Cichocki N."/>
            <person name="Veneault-Fourrey C."/>
            <person name="LaButti K."/>
            <person name="Lindquist E.A."/>
            <person name="Lipzen A."/>
            <person name="Lundell T."/>
            <person name="Morin E."/>
            <person name="Murat C."/>
            <person name="Riley R."/>
            <person name="Ohm R."/>
            <person name="Sun H."/>
            <person name="Tunlid A."/>
            <person name="Henrissat B."/>
            <person name="Grigoriev I.V."/>
            <person name="Hibbett D.S."/>
            <person name="Martin F."/>
        </authorList>
    </citation>
    <scope>NUCLEOTIDE SEQUENCE [LARGE SCALE GENOMIC DNA]</scope>
    <source>
        <strain evidence="3">MAFF 305830</strain>
    </source>
</reference>
<sequence length="148" mass="14892">MASTSSSATSSSAPGPGGAPNPKRSSGHGAGGGGGFNPLRELEARLYRHGVGTGPGTHDALTYVTTPVPKTGIKRTNPYALLGMERPAVVNAVSPTSPSATSSRPVSSPGPGSAFGTASPKPSRRVSVPVEDTMAKRPITPRAHTQPL</sequence>
<dbReference type="AlphaFoldDB" id="A0A0C2W153"/>
<feature type="compositionally biased region" description="Low complexity" evidence="1">
    <location>
        <begin position="92"/>
        <end position="112"/>
    </location>
</feature>
<dbReference type="EMBL" id="KN824458">
    <property type="protein sequence ID" value="KIM20233.1"/>
    <property type="molecule type" value="Genomic_DNA"/>
</dbReference>